<evidence type="ECO:0000259" key="3">
    <source>
        <dbReference type="PROSITE" id="PS51000"/>
    </source>
</evidence>
<sequence length="259" mass="28944">MGNKEKRLDALKKMIQLERSMKISEISDRLHVSPMTTRRDIEILAQDGTVKVLHGVVVSNSGGMAGGLSDYMLAVAETRNIDEKKAIARHALNFVEEDDIIFIDAGSTTETFASMLPPDIRLTVVCYSINIFLAVASHKNIEVLLTGGHYSRKTTILELSQTSPVLQHNRTRKAFISASGYHQRLGVTCAHQSECITKKAAMNNTAEAFLLMDSSKFDVVHSCHFADIEQFSRIFTNESIPTEYHRLLKEKGITVDYVR</sequence>
<dbReference type="RefSeq" id="WP_013252844.1">
    <property type="nucleotide sequence ID" value="NC_014364.1"/>
</dbReference>
<keyword evidence="5" id="KW-1185">Reference proteome</keyword>
<evidence type="ECO:0000256" key="2">
    <source>
        <dbReference type="ARBA" id="ARBA00023163"/>
    </source>
</evidence>
<keyword evidence="2" id="KW-0804">Transcription</keyword>
<accession>E1RA89</accession>
<organism evidence="4 5">
    <name type="scientific">Sediminispirochaeta smaragdinae (strain DSM 11293 / JCM 15392 / SEBR 4228)</name>
    <name type="common">Spirochaeta smaragdinae</name>
    <dbReference type="NCBI Taxonomy" id="573413"/>
    <lineage>
        <taxon>Bacteria</taxon>
        <taxon>Pseudomonadati</taxon>
        <taxon>Spirochaetota</taxon>
        <taxon>Spirochaetia</taxon>
        <taxon>Spirochaetales</taxon>
        <taxon>Spirochaetaceae</taxon>
        <taxon>Sediminispirochaeta</taxon>
    </lineage>
</organism>
<name>E1RA89_SEDSS</name>
<dbReference type="GO" id="GO:0003700">
    <property type="term" value="F:DNA-binding transcription factor activity"/>
    <property type="evidence" value="ECO:0007669"/>
    <property type="project" value="InterPro"/>
</dbReference>
<dbReference type="PANTHER" id="PTHR30363">
    <property type="entry name" value="HTH-TYPE TRANSCRIPTIONAL REGULATOR SRLR-RELATED"/>
    <property type="match status" value="1"/>
</dbReference>
<dbReference type="InterPro" id="IPR050313">
    <property type="entry name" value="Carb_Metab_HTH_regulators"/>
</dbReference>
<dbReference type="SMART" id="SM01134">
    <property type="entry name" value="DeoRC"/>
    <property type="match status" value="1"/>
</dbReference>
<dbReference type="Pfam" id="PF00455">
    <property type="entry name" value="DeoRC"/>
    <property type="match status" value="1"/>
</dbReference>
<dbReference type="eggNOG" id="COG1349">
    <property type="taxonomic scope" value="Bacteria"/>
</dbReference>
<dbReference type="Proteomes" id="UP000002318">
    <property type="component" value="Chromosome"/>
</dbReference>
<proteinExistence type="predicted"/>
<dbReference type="InterPro" id="IPR001034">
    <property type="entry name" value="DeoR_HTH"/>
</dbReference>
<dbReference type="AlphaFoldDB" id="E1RA89"/>
<evidence type="ECO:0000313" key="5">
    <source>
        <dbReference type="Proteomes" id="UP000002318"/>
    </source>
</evidence>
<dbReference type="InterPro" id="IPR036390">
    <property type="entry name" value="WH_DNA-bd_sf"/>
</dbReference>
<dbReference type="Pfam" id="PF08220">
    <property type="entry name" value="HTH_DeoR"/>
    <property type="match status" value="1"/>
</dbReference>
<dbReference type="InterPro" id="IPR014036">
    <property type="entry name" value="DeoR-like_C"/>
</dbReference>
<reference evidence="4 5" key="1">
    <citation type="journal article" date="2010" name="Stand. Genomic Sci.">
        <title>Complete genome sequence of Spirochaeta smaragdinae type strain (SEBR 4228).</title>
        <authorList>
            <person name="Mavromatis K."/>
            <person name="Yasawong M."/>
            <person name="Chertkov O."/>
            <person name="Lapidus A."/>
            <person name="Lucas S."/>
            <person name="Nolan M."/>
            <person name="Del Rio T.G."/>
            <person name="Tice H."/>
            <person name="Cheng J.F."/>
            <person name="Pitluck S."/>
            <person name="Liolios K."/>
            <person name="Ivanova N."/>
            <person name="Tapia R."/>
            <person name="Han C."/>
            <person name="Bruce D."/>
            <person name="Goodwin L."/>
            <person name="Pati A."/>
            <person name="Chen A."/>
            <person name="Palaniappan K."/>
            <person name="Land M."/>
            <person name="Hauser L."/>
            <person name="Chang Y.J."/>
            <person name="Jeffries C.D."/>
            <person name="Detter J.C."/>
            <person name="Rohde M."/>
            <person name="Brambilla E."/>
            <person name="Spring S."/>
            <person name="Goker M."/>
            <person name="Sikorski J."/>
            <person name="Woyke T."/>
            <person name="Bristow J."/>
            <person name="Eisen J.A."/>
            <person name="Markowitz V."/>
            <person name="Hugenholtz P."/>
            <person name="Klenk H.P."/>
            <person name="Kyrpides N.C."/>
        </authorList>
    </citation>
    <scope>NUCLEOTIDE SEQUENCE [LARGE SCALE GENOMIC DNA]</scope>
    <source>
        <strain evidence="5">DSM 11293 / JCM 15392 / SEBR 4228</strain>
    </source>
</reference>
<dbReference type="SUPFAM" id="SSF100950">
    <property type="entry name" value="NagB/RpiA/CoA transferase-like"/>
    <property type="match status" value="1"/>
</dbReference>
<dbReference type="PROSITE" id="PS51000">
    <property type="entry name" value="HTH_DEOR_2"/>
    <property type="match status" value="1"/>
</dbReference>
<dbReference type="Gene3D" id="3.40.50.1360">
    <property type="match status" value="1"/>
</dbReference>
<feature type="domain" description="HTH deoR-type" evidence="3">
    <location>
        <begin position="4"/>
        <end position="59"/>
    </location>
</feature>
<dbReference type="HOGENOM" id="CLU_060699_4_0_12"/>
<dbReference type="STRING" id="573413.Spirs_0223"/>
<keyword evidence="1" id="KW-0805">Transcription regulation</keyword>
<dbReference type="OrthoDB" id="9797223at2"/>
<dbReference type="InterPro" id="IPR037171">
    <property type="entry name" value="NagB/RpiA_transferase-like"/>
</dbReference>
<dbReference type="PANTHER" id="PTHR30363:SF8">
    <property type="entry name" value="DEOXYRIBOSE OPERON REPRESSOR"/>
    <property type="match status" value="1"/>
</dbReference>
<dbReference type="SUPFAM" id="SSF46785">
    <property type="entry name" value="Winged helix' DNA-binding domain"/>
    <property type="match status" value="1"/>
</dbReference>
<evidence type="ECO:0000256" key="1">
    <source>
        <dbReference type="ARBA" id="ARBA00023015"/>
    </source>
</evidence>
<evidence type="ECO:0000313" key="4">
    <source>
        <dbReference type="EMBL" id="ADK79380.1"/>
    </source>
</evidence>
<dbReference type="SMART" id="SM00420">
    <property type="entry name" value="HTH_DEOR"/>
    <property type="match status" value="1"/>
</dbReference>
<protein>
    <submittedName>
        <fullName evidence="4">Transcriptional regulator, DeoR family</fullName>
    </submittedName>
</protein>
<dbReference type="KEGG" id="ssm:Spirs_0223"/>
<gene>
    <name evidence="4" type="ordered locus">Spirs_0223</name>
</gene>
<dbReference type="EMBL" id="CP002116">
    <property type="protein sequence ID" value="ADK79380.1"/>
    <property type="molecule type" value="Genomic_DNA"/>
</dbReference>